<dbReference type="RefSeq" id="WP_111347928.1">
    <property type="nucleotide sequence ID" value="NZ_JAIWKD010000007.1"/>
</dbReference>
<comment type="similarity">
    <text evidence="2">Belongs to the MlaE permease family.</text>
</comment>
<keyword evidence="2" id="KW-1003">Cell membrane</keyword>
<accession>A0A8B2NM68</accession>
<dbReference type="EMBL" id="QHHQ01000004">
    <property type="protein sequence ID" value="RAH99720.1"/>
    <property type="molecule type" value="Genomic_DNA"/>
</dbReference>
<dbReference type="InterPro" id="IPR003453">
    <property type="entry name" value="ABC_MlaE_roteobac"/>
</dbReference>
<gene>
    <name evidence="3" type="ORF">DLJ53_18320</name>
</gene>
<dbReference type="PANTHER" id="PTHR30188:SF3">
    <property type="entry name" value="ABC TRANSPORTER PERMEASE"/>
    <property type="match status" value="1"/>
</dbReference>
<comment type="function">
    <text evidence="1">Could be part of an ABC transporter complex.</text>
</comment>
<dbReference type="InterPro" id="IPR030802">
    <property type="entry name" value="Permease_MalE"/>
</dbReference>
<keyword evidence="2" id="KW-0812">Transmembrane</keyword>
<proteinExistence type="inferred from homology"/>
<dbReference type="Proteomes" id="UP000249590">
    <property type="component" value="Unassembled WGS sequence"/>
</dbReference>
<dbReference type="InterPro" id="IPR036513">
    <property type="entry name" value="STAS_dom_sf"/>
</dbReference>
<feature type="transmembrane region" description="Helical" evidence="2">
    <location>
        <begin position="181"/>
        <end position="198"/>
    </location>
</feature>
<comment type="caution">
    <text evidence="2">Lacks conserved residue(s) required for the propagation of feature annotation.</text>
</comment>
<evidence type="ECO:0000256" key="1">
    <source>
        <dbReference type="ARBA" id="ARBA00003787"/>
    </source>
</evidence>
<evidence type="ECO:0000256" key="2">
    <source>
        <dbReference type="RuleBase" id="RU362044"/>
    </source>
</evidence>
<name>A0A8B2NM68_9HYPH</name>
<dbReference type="AlphaFoldDB" id="A0A8B2NM68"/>
<dbReference type="NCBIfam" id="TIGR00056">
    <property type="entry name" value="MlaE family lipid ABC transporter permease subunit"/>
    <property type="match status" value="1"/>
</dbReference>
<protein>
    <submittedName>
        <fullName evidence="3">ABC transporter permease</fullName>
    </submittedName>
</protein>
<evidence type="ECO:0000313" key="4">
    <source>
        <dbReference type="Proteomes" id="UP000249590"/>
    </source>
</evidence>
<evidence type="ECO:0000313" key="3">
    <source>
        <dbReference type="EMBL" id="RAH99720.1"/>
    </source>
</evidence>
<organism evidence="3 4">
    <name type="scientific">Acuticoccus sediminis</name>
    <dbReference type="NCBI Taxonomy" id="2184697"/>
    <lineage>
        <taxon>Bacteria</taxon>
        <taxon>Pseudomonadati</taxon>
        <taxon>Pseudomonadota</taxon>
        <taxon>Alphaproteobacteria</taxon>
        <taxon>Hyphomicrobiales</taxon>
        <taxon>Amorphaceae</taxon>
        <taxon>Acuticoccus</taxon>
    </lineage>
</organism>
<comment type="subcellular location">
    <subcellularLocation>
        <location evidence="2">Cell inner membrane</location>
        <topology evidence="2">Multi-pass membrane protein</topology>
    </subcellularLocation>
</comment>
<dbReference type="PANTHER" id="PTHR30188">
    <property type="entry name" value="ABC TRANSPORTER PERMEASE PROTEIN-RELATED"/>
    <property type="match status" value="1"/>
</dbReference>
<dbReference type="GO" id="GO:0043190">
    <property type="term" value="C:ATP-binding cassette (ABC) transporter complex"/>
    <property type="evidence" value="ECO:0007669"/>
    <property type="project" value="InterPro"/>
</dbReference>
<keyword evidence="2" id="KW-0472">Membrane</keyword>
<dbReference type="SUPFAM" id="SSF52091">
    <property type="entry name" value="SpoIIaa-like"/>
    <property type="match status" value="1"/>
</dbReference>
<dbReference type="OrthoDB" id="9805022at2"/>
<comment type="caution">
    <text evidence="3">The sequence shown here is derived from an EMBL/GenBank/DDBJ whole genome shotgun (WGS) entry which is preliminary data.</text>
</comment>
<keyword evidence="2" id="KW-0997">Cell inner membrane</keyword>
<reference evidence="3 4" key="1">
    <citation type="submission" date="2018-05" db="EMBL/GenBank/DDBJ databases">
        <title>Acuticoccus sediminis sp. nov., isolated from deep-sea sediment of Indian Ocean.</title>
        <authorList>
            <person name="Liu X."/>
            <person name="Lai Q."/>
            <person name="Du Y."/>
            <person name="Sun F."/>
            <person name="Zhang X."/>
            <person name="Wang S."/>
            <person name="Shao Z."/>
        </authorList>
    </citation>
    <scope>NUCLEOTIDE SEQUENCE [LARGE SCALE GENOMIC DNA]</scope>
    <source>
        <strain evidence="3 4">PTG4-2</strain>
    </source>
</reference>
<dbReference type="GO" id="GO:0005548">
    <property type="term" value="F:phospholipid transporter activity"/>
    <property type="evidence" value="ECO:0007669"/>
    <property type="project" value="TreeGrafter"/>
</dbReference>
<keyword evidence="4" id="KW-1185">Reference proteome</keyword>
<sequence>MDAQAPSPTPSVKVDHDGDKFTATFGGSWTVSGADSAERAIKALDPLSAPGRGQHAAEVTFDLGNVTTADTAGAWIIHRERARAEFVGNRVKLANVSQRMEFLLDEIENHIPQLLDRPRQPPAIVRCLSSVGQSTVSIGHDFVNLLSMLGVFGFRLSTVFSHFSRLRVISVLSHFDRACRGAVPIVMLMSFLVGLIVAQQGGFYLSSFGATIFVVDMSGILILRELGVLLAAILVAGRSGSAFTAEIGSMRMREEVDALNVLGLDPVEVLVVPRLIALILALPLLAFLSDIAAIIGAMLISWSNLGISPDVFLRRLNEVVTPLEFWVGIAKAPFMALIIGLVGCSEGLKVGGSSESLGRQTTSSVVKAIFLVIVVDGLFAVFFAAVGI</sequence>
<keyword evidence="2" id="KW-1133">Transmembrane helix</keyword>
<feature type="transmembrane region" description="Helical" evidence="2">
    <location>
        <begin position="325"/>
        <end position="344"/>
    </location>
</feature>
<dbReference type="Pfam" id="PF02405">
    <property type="entry name" value="MlaE"/>
    <property type="match status" value="1"/>
</dbReference>
<feature type="transmembrane region" description="Helical" evidence="2">
    <location>
        <begin position="365"/>
        <end position="386"/>
    </location>
</feature>
<feature type="transmembrane region" description="Helical" evidence="2">
    <location>
        <begin position="275"/>
        <end position="305"/>
    </location>
</feature>